<dbReference type="GO" id="GO:1990077">
    <property type="term" value="C:primosome complex"/>
    <property type="evidence" value="ECO:0007669"/>
    <property type="project" value="UniProtKB-KW"/>
</dbReference>
<keyword evidence="9" id="KW-0460">Magnesium</keyword>
<dbReference type="Gene3D" id="6.10.140.360">
    <property type="match status" value="1"/>
</dbReference>
<dbReference type="InterPro" id="IPR002694">
    <property type="entry name" value="Znf_CHC2"/>
</dbReference>
<dbReference type="InterPro" id="IPR036977">
    <property type="entry name" value="DNA_primase_Znf_CHC2"/>
</dbReference>
<keyword evidence="8 12" id="KW-0862">Zinc</keyword>
<proteinExistence type="inferred from homology"/>
<dbReference type="CDD" id="cd03364">
    <property type="entry name" value="TOPRIM_DnaG_primases"/>
    <property type="match status" value="1"/>
</dbReference>
<comment type="cofactor">
    <cofactor evidence="12 13 14">
        <name>Zn(2+)</name>
        <dbReference type="ChEBI" id="CHEBI:29105"/>
    </cofactor>
    <text evidence="12 13 14">Binds 1 zinc ion per monomer.</text>
</comment>
<keyword evidence="1 12" id="KW-0240">DNA-directed RNA polymerase</keyword>
<dbReference type="InterPro" id="IPR030846">
    <property type="entry name" value="DnaG_bac"/>
</dbReference>
<evidence type="ECO:0000259" key="16">
    <source>
        <dbReference type="PROSITE" id="PS50880"/>
    </source>
</evidence>
<dbReference type="AlphaFoldDB" id="H6NID9"/>
<sequence>MSNGRFPQEVIDTVLKAHDIVEVVGRHVHLTKQGHYLKGLCPFHSEKSPSFTVTPEKQIYHCFGCGAGGNAIRFISEVEGLSFGQAVRKLAEEAHLQLGPDSPGGGGSEPRENPERRKLIEAHELAAKLYQYILHNTEQGRPAKEYLHSRGISDKLMETFGIGFIPNSWDTLTKLLDRKGFPLDLMERGGLLTEREGGGYYDKFRDRVIFPIQDWKGQVIAFGGRAMGDVQPKYLNSPESLLFHKSRTLYNLHAARPQVRKQQELVLFEGYMDVIRAWDAGVHNGVATMGTALTAEHAEAIRRLADRVIIAYDGDHAGQSAAFKSIPLLEKAGCEVKVAMLPGGLDPDEYIRDNGSERFVREVLGTAVPSFKYKLLYPRRNFKLQEDAGRLKYITESLKLIAELPSPIEREHYVKDLISEFHYSYDTAMQTVNEHRMKAEKKRDSGDNKDVPWNNGMNEGRPRAQAPSMVPAYQYAERQLLAVMMQDREIAAYVERELGDGFNMEAHAALAAYLYAYYAEGAEPNVSTFIGMLQDDKLESLASSLSLGDNRSGINDTVIDDYIRQIRRFPLLQALERKREEVKVAERSGDITKALQLGSEIISLEKQLKSS</sequence>
<dbReference type="InterPro" id="IPR050219">
    <property type="entry name" value="DnaG_primase"/>
</dbReference>
<accession>H6NID9</accession>
<dbReference type="NCBIfam" id="TIGR01391">
    <property type="entry name" value="dnaG"/>
    <property type="match status" value="1"/>
</dbReference>
<evidence type="ECO:0000256" key="7">
    <source>
        <dbReference type="ARBA" id="ARBA00022771"/>
    </source>
</evidence>
<keyword evidence="2 12" id="KW-0639">Primosome</keyword>
<comment type="domain">
    <text evidence="12">Contains an N-terminal zinc-binding domain, a central core domain that contains the primase activity, and a C-terminal DnaB-binding domain.</text>
</comment>
<dbReference type="Pfam" id="PF13155">
    <property type="entry name" value="Toprim_2"/>
    <property type="match status" value="1"/>
</dbReference>
<dbReference type="GO" id="GO:0000428">
    <property type="term" value="C:DNA-directed RNA polymerase complex"/>
    <property type="evidence" value="ECO:0007669"/>
    <property type="project" value="UniProtKB-KW"/>
</dbReference>
<keyword evidence="3 12" id="KW-0808">Transferase</keyword>
<dbReference type="GO" id="GO:0006269">
    <property type="term" value="P:DNA replication, synthesis of primer"/>
    <property type="evidence" value="ECO:0007669"/>
    <property type="project" value="UniProtKB-UniRule"/>
</dbReference>
<dbReference type="SMART" id="SM00493">
    <property type="entry name" value="TOPRIM"/>
    <property type="match status" value="1"/>
</dbReference>
<dbReference type="SUPFAM" id="SSF57783">
    <property type="entry name" value="Zinc beta-ribbon"/>
    <property type="match status" value="1"/>
</dbReference>
<dbReference type="InterPro" id="IPR016136">
    <property type="entry name" value="DNA_helicase_N/primase_C"/>
</dbReference>
<dbReference type="PROSITE" id="PS50880">
    <property type="entry name" value="TOPRIM"/>
    <property type="match status" value="1"/>
</dbReference>
<dbReference type="GO" id="GO:0005737">
    <property type="term" value="C:cytoplasm"/>
    <property type="evidence" value="ECO:0007669"/>
    <property type="project" value="TreeGrafter"/>
</dbReference>
<organism evidence="17 18">
    <name type="scientific">Paenibacillus mucilaginosus 3016</name>
    <dbReference type="NCBI Taxonomy" id="1116391"/>
    <lineage>
        <taxon>Bacteria</taxon>
        <taxon>Bacillati</taxon>
        <taxon>Bacillota</taxon>
        <taxon>Bacilli</taxon>
        <taxon>Bacillales</taxon>
        <taxon>Paenibacillaceae</taxon>
        <taxon>Paenibacillus</taxon>
    </lineage>
</organism>
<dbReference type="PANTHER" id="PTHR30313:SF2">
    <property type="entry name" value="DNA PRIMASE"/>
    <property type="match status" value="1"/>
</dbReference>
<dbReference type="InterPro" id="IPR006295">
    <property type="entry name" value="DNA_primase_DnaG"/>
</dbReference>
<dbReference type="STRING" id="1116391.PM3016_5554"/>
<dbReference type="GO" id="GO:0003677">
    <property type="term" value="F:DNA binding"/>
    <property type="evidence" value="ECO:0007669"/>
    <property type="project" value="UniProtKB-KW"/>
</dbReference>
<keyword evidence="4 12" id="KW-0548">Nucleotidyltransferase</keyword>
<evidence type="ECO:0000256" key="4">
    <source>
        <dbReference type="ARBA" id="ARBA00022695"/>
    </source>
</evidence>
<evidence type="ECO:0000313" key="17">
    <source>
        <dbReference type="EMBL" id="AFC32250.1"/>
    </source>
</evidence>
<feature type="region of interest" description="Disordered" evidence="15">
    <location>
        <begin position="438"/>
        <end position="465"/>
    </location>
</feature>
<dbReference type="PANTHER" id="PTHR30313">
    <property type="entry name" value="DNA PRIMASE"/>
    <property type="match status" value="1"/>
</dbReference>
<dbReference type="Gene3D" id="3.90.580.10">
    <property type="entry name" value="Zinc finger, CHC2-type domain"/>
    <property type="match status" value="1"/>
</dbReference>
<evidence type="ECO:0000256" key="15">
    <source>
        <dbReference type="SAM" id="MobiDB-lite"/>
    </source>
</evidence>
<dbReference type="Gene3D" id="1.10.860.10">
    <property type="entry name" value="DNAb Helicase, Chain A"/>
    <property type="match status" value="1"/>
</dbReference>
<dbReference type="EMBL" id="CP003235">
    <property type="protein sequence ID" value="AFC32250.1"/>
    <property type="molecule type" value="Genomic_DNA"/>
</dbReference>
<dbReference type="EC" id="2.7.7.101" evidence="12"/>
<dbReference type="Pfam" id="PF01807">
    <property type="entry name" value="Zn_ribbon_DnaG"/>
    <property type="match status" value="1"/>
</dbReference>
<keyword evidence="11 12" id="KW-0804">Transcription</keyword>
<dbReference type="GO" id="GO:0005524">
    <property type="term" value="F:ATP binding"/>
    <property type="evidence" value="ECO:0007669"/>
    <property type="project" value="InterPro"/>
</dbReference>
<dbReference type="GO" id="GO:0003899">
    <property type="term" value="F:DNA-directed RNA polymerase activity"/>
    <property type="evidence" value="ECO:0007669"/>
    <property type="project" value="UniProtKB-UniRule"/>
</dbReference>
<evidence type="ECO:0000256" key="6">
    <source>
        <dbReference type="ARBA" id="ARBA00022723"/>
    </source>
</evidence>
<feature type="compositionally biased region" description="Basic and acidic residues" evidence="15">
    <location>
        <begin position="438"/>
        <end position="450"/>
    </location>
</feature>
<dbReference type="InterPro" id="IPR034151">
    <property type="entry name" value="TOPRIM_DnaG_bac"/>
</dbReference>
<keyword evidence="18" id="KW-1185">Reference proteome</keyword>
<gene>
    <name evidence="12" type="primary">dnaG</name>
    <name evidence="17" type="ORF">PM3016_5554</name>
</gene>
<keyword evidence="7 12" id="KW-0863">Zinc-finger</keyword>
<keyword evidence="5 12" id="KW-0235">DNA replication</keyword>
<evidence type="ECO:0000256" key="1">
    <source>
        <dbReference type="ARBA" id="ARBA00022478"/>
    </source>
</evidence>
<dbReference type="Pfam" id="PF08275">
    <property type="entry name" value="DNAG_N"/>
    <property type="match status" value="1"/>
</dbReference>
<comment type="similarity">
    <text evidence="12 13">Belongs to the DnaG primase family.</text>
</comment>
<keyword evidence="10 12" id="KW-0238">DNA-binding</keyword>
<reference evidence="17 18" key="1">
    <citation type="journal article" date="2012" name="J. Bacteriol.">
        <title>Complete Genome Sequence of Paenibacillus mucilaginosus 3016, a Bacterium Functional as Microbial Fertilizer.</title>
        <authorList>
            <person name="Ma M."/>
            <person name="Wang Z."/>
            <person name="Li L."/>
            <person name="Jiang X."/>
            <person name="Guan D."/>
            <person name="Cao F."/>
            <person name="Chen H."/>
            <person name="Wang X."/>
            <person name="Shen D."/>
            <person name="Du B."/>
            <person name="Li J."/>
        </authorList>
    </citation>
    <scope>NUCLEOTIDE SEQUENCE [LARGE SCALE GENOMIC DNA]</scope>
    <source>
        <strain evidence="17 18">3016</strain>
    </source>
</reference>
<dbReference type="FunFam" id="3.90.580.10:FF:000001">
    <property type="entry name" value="DNA primase"/>
    <property type="match status" value="1"/>
</dbReference>
<evidence type="ECO:0000256" key="5">
    <source>
        <dbReference type="ARBA" id="ARBA00022705"/>
    </source>
</evidence>
<dbReference type="InterPro" id="IPR019475">
    <property type="entry name" value="DNA_primase_DnaB-bd"/>
</dbReference>
<dbReference type="PIRSF" id="PIRSF002811">
    <property type="entry name" value="DnaG"/>
    <property type="match status" value="1"/>
</dbReference>
<dbReference type="Gene3D" id="3.90.980.10">
    <property type="entry name" value="DNA primase, catalytic core, N-terminal domain"/>
    <property type="match status" value="1"/>
</dbReference>
<evidence type="ECO:0000256" key="8">
    <source>
        <dbReference type="ARBA" id="ARBA00022833"/>
    </source>
</evidence>
<evidence type="ECO:0000256" key="13">
    <source>
        <dbReference type="PIRNR" id="PIRNR002811"/>
    </source>
</evidence>
<evidence type="ECO:0000256" key="9">
    <source>
        <dbReference type="ARBA" id="ARBA00022842"/>
    </source>
</evidence>
<comment type="subunit">
    <text evidence="12">Monomer. Interacts with DnaB.</text>
</comment>
<dbReference type="GO" id="GO:0003678">
    <property type="term" value="F:DNA helicase activity"/>
    <property type="evidence" value="ECO:0007669"/>
    <property type="project" value="InterPro"/>
</dbReference>
<name>H6NID9_9BACL</name>
<protein>
    <recommendedName>
        <fullName evidence="12 13">DNA primase</fullName>
        <ecNumber evidence="12">2.7.7.101</ecNumber>
    </recommendedName>
</protein>
<evidence type="ECO:0000256" key="2">
    <source>
        <dbReference type="ARBA" id="ARBA00022515"/>
    </source>
</evidence>
<dbReference type="KEGG" id="pmq:PM3016_5554"/>
<dbReference type="InterPro" id="IPR036185">
    <property type="entry name" value="DNA_heli_DnaB-like_N_sf"/>
</dbReference>
<evidence type="ECO:0000256" key="12">
    <source>
        <dbReference type="HAMAP-Rule" id="MF_00974"/>
    </source>
</evidence>
<dbReference type="RefSeq" id="WP_014371661.1">
    <property type="nucleotide sequence ID" value="NC_016935.1"/>
</dbReference>
<comment type="function">
    <text evidence="12 13">RNA polymerase that catalyzes the synthesis of short RNA molecules used as primers for DNA polymerase during DNA replication.</text>
</comment>
<dbReference type="HAMAP" id="MF_00974">
    <property type="entry name" value="DNA_primase_DnaG"/>
    <property type="match status" value="1"/>
</dbReference>
<feature type="zinc finger region" description="CHC2-type" evidence="12 14">
    <location>
        <begin position="41"/>
        <end position="65"/>
    </location>
</feature>
<dbReference type="InterPro" id="IPR006171">
    <property type="entry name" value="TOPRIM_dom"/>
</dbReference>
<dbReference type="HOGENOM" id="CLU_013501_3_3_9"/>
<dbReference type="SUPFAM" id="SSF48024">
    <property type="entry name" value="N-terminal domain of DnaB helicase"/>
    <property type="match status" value="1"/>
</dbReference>
<dbReference type="SMART" id="SM00400">
    <property type="entry name" value="ZnF_CHCC"/>
    <property type="match status" value="1"/>
</dbReference>
<dbReference type="GO" id="GO:0008270">
    <property type="term" value="F:zinc ion binding"/>
    <property type="evidence" value="ECO:0007669"/>
    <property type="project" value="UniProtKB-UniRule"/>
</dbReference>
<feature type="domain" description="Toprim" evidence="16">
    <location>
        <begin position="263"/>
        <end position="344"/>
    </location>
</feature>
<evidence type="ECO:0000256" key="3">
    <source>
        <dbReference type="ARBA" id="ARBA00022679"/>
    </source>
</evidence>
<evidence type="ECO:0000256" key="11">
    <source>
        <dbReference type="ARBA" id="ARBA00023163"/>
    </source>
</evidence>
<dbReference type="FunFam" id="3.90.980.10:FF:000001">
    <property type="entry name" value="DNA primase"/>
    <property type="match status" value="1"/>
</dbReference>
<dbReference type="InterPro" id="IPR037068">
    <property type="entry name" value="DNA_primase_core_N_sf"/>
</dbReference>
<evidence type="ECO:0000256" key="10">
    <source>
        <dbReference type="ARBA" id="ARBA00023125"/>
    </source>
</evidence>
<evidence type="ECO:0000313" key="18">
    <source>
        <dbReference type="Proteomes" id="UP000007523"/>
    </source>
</evidence>
<dbReference type="Proteomes" id="UP000007523">
    <property type="component" value="Chromosome"/>
</dbReference>
<evidence type="ECO:0000256" key="14">
    <source>
        <dbReference type="PIRSR" id="PIRSR002811-1"/>
    </source>
</evidence>
<dbReference type="InterPro" id="IPR013264">
    <property type="entry name" value="DNAG_N"/>
</dbReference>
<dbReference type="SUPFAM" id="SSF56731">
    <property type="entry name" value="DNA primase core"/>
    <property type="match status" value="1"/>
</dbReference>
<keyword evidence="6 12" id="KW-0479">Metal-binding</keyword>
<dbReference type="Pfam" id="PF10410">
    <property type="entry name" value="DnaB_bind"/>
    <property type="match status" value="1"/>
</dbReference>
<comment type="catalytic activity">
    <reaction evidence="12">
        <text>ssDNA + n NTP = ssDNA/pppN(pN)n-1 hybrid + (n-1) diphosphate.</text>
        <dbReference type="EC" id="2.7.7.101"/>
    </reaction>
</comment>
<dbReference type="Gene3D" id="3.40.1360.10">
    <property type="match status" value="1"/>
</dbReference>